<keyword evidence="2" id="KW-1185">Reference proteome</keyword>
<evidence type="ECO:0000313" key="1">
    <source>
        <dbReference type="EMBL" id="KAI4834599.1"/>
    </source>
</evidence>
<evidence type="ECO:0000313" key="2">
    <source>
        <dbReference type="Proteomes" id="UP001056978"/>
    </source>
</evidence>
<dbReference type="Proteomes" id="UP001056978">
    <property type="component" value="Chromosome 14"/>
</dbReference>
<accession>A0ACB9Y1R4</accession>
<sequence>MENNLNENLGTIKDFSLFKKLKESIIKGSVNELYKILLGSMLENINDSDGNRNHIICNYNYAEAVYFFYVNLIIEKQEFASVFCKDKTETNRLEYIVEHLKGTKLKHEKNLENLKNIITKNIDSCQKCLMIYYLLQKKFIENISLIIKNEETLINFIKREIFKFNFNRIINKITCPKGYDNVDYVVLELMLNGAKVFQVDFNYQLDTSKLNKVNLQLFTEKFLNLDSENIYNIIQKYAAYESLNFFCNLIHSEFKKSKKLLIKVNQKICKLDYCINNENLKVFNKSELEENVSEQNCDSYKNESLNIDKSNNNSFSKDPIPYIYAHIFLLLNHSEVENSLQKVLKEKIILYSLMLNSLRYSDNFIQLIIFKIINSKFINDDDFLNDSNKKLIVSIFSYWVKLSDACIIKMINTSLPSGNISTDKLKTDSSFLKKNFADYDIFKYMQCLICGIYLLSLIKKKKKKESSNLLGQSSVPMNEQSAVFLPKEYNIEHLSLTNFFIDNDGFIHFIGFVFSENKEVINNLFNLIFKLLYFVKNLKFYIIKNVNFKNKYFEEASTFSCINIIYNILDVTKRLLVNSFEIDEYTKNLYKKYLKEKEMTFEHITMYTLSLFINHKDYYICFYAIKVLIILMTDSQIRDSLEKAFIFEIFDSLMSIDLYSEKLKRSEEIKNINNLLFLLIKADIKDNKNTNKSTNIIFSDKQKEFVKYIERICDNDFNLMDLKTMFEFFFVILVKIINIVIKRVQSVLSIEKYKILFMNVYEVVEIFMKELKKDKNKKCRIFFCSSVIYLCHLISYGMYKGKTRSSVPFFNVVFNLIKNVENYLSLMYDDLCTLKDTYEETPEEPVYYSSDSDTKSVKDMHILYFYTTIYNEEMQDDKKVTTSATGGTITNGKNSRINNYHSDSNTNYYYRSDEVPNSDTLNQYRKFMKRNLVKNKENEKVVYNYINSFFFLCVSNMNKKTKLHIVKSFDLIVKYMIKDEYKINRVKKKSGIFSLPVVIIKDIDNEEKRYNLIIDKYDYILKSFVVDFFKSNRYLCCFLLSVFCFSNTMILFLKKKSFLNDDYSEKLYVLDCFMLINSKTWFYLNVVMECLRKYINKNKVDSFLLRIINLLIENIWKIIIYIFYSVKINTFSIKSKTSSIYIFMRDSLLLFLNFYSTWISCMTDFSSNVNLFSADLMLPELFYKKLPYLCSQILIFFNFIESNLYSLSNNETNISLLIKQKEIMNTILDSMIHLIKVKGSKYYENELNNLIQFKLKLKRIEIPKCIDVLSHSWDYETIFSKAKDDLMNDGGQKNHMFREKLEEAKGSNAVQKDKSSIYFYKNERMEIKGASYIPFITNVNDKTAKHLSEKRYENTGNIIIDDDIRDFYKRSARSVSKSRSPSRNFYSKDKKCKESEENENEMRCNNVTDELKKEAALEKAKKILEKNAALKTQKRAIILNENNSEMNKHQYFKEMKEKRIEVENNVNKYFIMLQEFLEWDFFDLENMEKYRNCIRKEIPIRFNSEEEYHRFFRPMVLEECRCCIMNKMFGDTYKFVINIIGKKKTPNWVIWNIAASNESNTNLDNLKPMDLIVLIPFEIEEKNDLINNNKGTVKYEHLKEILKTYNHLIGLVDVSSNKTENIYDIKLINEDNFPSKLGKEKNRLNVNCLSCNKFHVYFLCNLMTNIREFQSVYISKNSSLFNIILNPTESNNLKETKKKGYYNKAGFHGENKVIDEKKVTLSGLEKYILNTMKSYNLLNESQIEAVKLVFLNKNNISLIQGPPGTGKTKTVIGIVSALYSLINMNNEDKNEKLKKKKDVSHNEQSLSCNKKILVCSPSNSAIDEIAKRILNEGLINFMSIKEQQNCTKHSSSRDNSNFLCNNNSSNMNNKRYKNKMNEKNEKYENNKKNESKDIAVEYNTRNFNIQTITPKCIRIGISKKTHEEIQPISLDYIFNKRKNMEQNLYEVHFNNRKNKLNFSIKAIDHTQRKMHEVRDKLNYNNSKKYCDDYHETKSKTSCEKAENINDFFFEEIVNNVDKKYLEKLLYLFNESYSHYYWSLEKLNSEKKNLEKQKIKLLETDKEVGSFYSNSNKDNMISESEVIFSTLSGSASPVIENLEFEYLVIDEACQCVELSCLIPFRLKIKSIIMVGDPKQLPATTFSEDCRKYGYSRSLFERLLMCNMSSVLLNVQYRMRPEICYFPNKYFYNGLIKNDENLMNRPLFYFHYLNLFGCYKFINIDGIESSTSNKSYINYVEAYFIFRLILYIQNFMTNKNNDNPVPSLYKLSSNFNLKDIGIICPYLSQVHLIRKMFEGYFADNNYPEISTVDAFQGREKNIIIFSCVRSNLQAVEICNNSNEINLKRRNNLALQNWEQNDWDDRELDGLHTRKWLKLKNKNFSNTKDFKAIQKFGNNIGFLKDERRLNVALTRAKDSLWIIGNKSNLEKNITWDSLIKNAIARNCYTNLNLNFNRSTTEDNIKEIIDDFFSHMNNDIRENANCNSIESDINYGICSVSNSEHSTKESRKNNKTLFKERKKFIGIKTANIDLNNDKKNINWNCPSEKEFSFSKVYTDNNNWEYHKTRENGAMENKNYKKKDKKRANEVIKGIELSKKSLKKRKFE</sequence>
<proteinExistence type="predicted"/>
<protein>
    <submittedName>
        <fullName evidence="1">AAA domain-containing protein</fullName>
    </submittedName>
</protein>
<name>A0ACB9Y1R4_PLABR</name>
<comment type="caution">
    <text evidence="1">The sequence shown here is derived from an EMBL/GenBank/DDBJ whole genome shotgun (WGS) entry which is preliminary data.</text>
</comment>
<gene>
    <name evidence="1" type="ORF">MKS88_005273</name>
</gene>
<dbReference type="EMBL" id="CM043782">
    <property type="protein sequence ID" value="KAI4834599.1"/>
    <property type="molecule type" value="Genomic_DNA"/>
</dbReference>
<reference evidence="1" key="1">
    <citation type="submission" date="2022-06" db="EMBL/GenBank/DDBJ databases">
        <title>The First Complete Genome of the Simian Malaria Parasite Plasmodium brasilianum.</title>
        <authorList>
            <person name="Bajic M."/>
            <person name="Ravishankar S."/>
        </authorList>
    </citation>
    <scope>NUCLEOTIDE SEQUENCE</scope>
    <source>
        <strain evidence="1">Bolivian I</strain>
    </source>
</reference>
<organism evidence="1 2">
    <name type="scientific">Plasmodium brasilianum</name>
    <dbReference type="NCBI Taxonomy" id="5824"/>
    <lineage>
        <taxon>Eukaryota</taxon>
        <taxon>Sar</taxon>
        <taxon>Alveolata</taxon>
        <taxon>Apicomplexa</taxon>
        <taxon>Aconoidasida</taxon>
        <taxon>Haemosporida</taxon>
        <taxon>Plasmodiidae</taxon>
        <taxon>Plasmodium</taxon>
        <taxon>Plasmodium (Plasmodium)</taxon>
    </lineage>
</organism>